<evidence type="ECO:0000256" key="2">
    <source>
        <dbReference type="ARBA" id="ARBA00009116"/>
    </source>
</evidence>
<evidence type="ECO:0000313" key="12">
    <source>
        <dbReference type="Proteomes" id="UP000219974"/>
    </source>
</evidence>
<dbReference type="Proteomes" id="UP000220214">
    <property type="component" value="Chromosome 6"/>
</dbReference>
<gene>
    <name evidence="5" type="primary">ATP11</name>
    <name evidence="5" type="ORF">PBK173_000102900</name>
    <name evidence="7" type="ORF">PBNK65E_000098400</name>
    <name evidence="6" type="ORF">PBNK65NY_000097800</name>
    <name evidence="9" type="ORF">PBSP11A_000097900</name>
    <name evidence="8" type="ORF">PBSP11RLL_000098100</name>
</gene>
<evidence type="ECO:0000313" key="6">
    <source>
        <dbReference type="EMBL" id="SCM19670.1"/>
    </source>
</evidence>
<evidence type="ECO:0000313" key="5">
    <source>
        <dbReference type="EMBL" id="CXI17035.1"/>
    </source>
</evidence>
<keyword evidence="4" id="KW-0496">Mitochondrion</keyword>
<proteinExistence type="inferred from homology"/>
<dbReference type="PANTHER" id="PTHR13126:SF0">
    <property type="entry name" value="ATP SYNTHASE MITOCHONDRIAL F1 COMPLEX ASSEMBLY FACTOR 1"/>
    <property type="match status" value="1"/>
</dbReference>
<evidence type="ECO:0000313" key="8">
    <source>
        <dbReference type="EMBL" id="SCO59070.1"/>
    </source>
</evidence>
<evidence type="ECO:0000256" key="1">
    <source>
        <dbReference type="ARBA" id="ARBA00004173"/>
    </source>
</evidence>
<dbReference type="EMBL" id="LT608270">
    <property type="protein sequence ID" value="SCO59070.1"/>
    <property type="molecule type" value="Genomic_DNA"/>
</dbReference>
<dbReference type="Proteomes" id="UP000219974">
    <property type="component" value="Chromosome 6"/>
</dbReference>
<protein>
    <submittedName>
        <fullName evidence="5">ATP synthase mitochondrial F1 complex assembly factor 1, putative</fullName>
    </submittedName>
</protein>
<dbReference type="AlphaFoldDB" id="A0A122I0F2"/>
<evidence type="ECO:0000256" key="4">
    <source>
        <dbReference type="ARBA" id="ARBA00023128"/>
    </source>
</evidence>
<name>A0A122I0F2_PLABE</name>
<dbReference type="GO" id="GO:0033615">
    <property type="term" value="P:mitochondrial proton-transporting ATP synthase complex assembly"/>
    <property type="evidence" value="ECO:0007669"/>
    <property type="project" value="TreeGrafter"/>
</dbReference>
<dbReference type="PANTHER" id="PTHR13126">
    <property type="entry name" value="CHAPERONE ATP11"/>
    <property type="match status" value="1"/>
</dbReference>
<dbReference type="Proteomes" id="UP000219860">
    <property type="component" value="Chromosome 6"/>
</dbReference>
<dbReference type="GO" id="GO:0005739">
    <property type="term" value="C:mitochondrion"/>
    <property type="evidence" value="ECO:0007669"/>
    <property type="project" value="UniProtKB-SubCell"/>
</dbReference>
<dbReference type="EMBL" id="LT160026">
    <property type="protein sequence ID" value="CXI17035.1"/>
    <property type="molecule type" value="Genomic_DNA"/>
</dbReference>
<dbReference type="Pfam" id="PF06644">
    <property type="entry name" value="ATP11"/>
    <property type="match status" value="1"/>
</dbReference>
<evidence type="ECO:0000313" key="7">
    <source>
        <dbReference type="EMBL" id="SCN23413.1"/>
    </source>
</evidence>
<sequence>MLRYYNGVKRFYFSLPCSRELKNIVKLPLLEREDSNKIINIWIDKYKNNKYVIADYVNTSKYELVKKNCKNNAHFIIPCKNQNGYINFYSQFVDDKLVFITPLESYNKLRSNSVPYVTLNFFDELKNKEIILTKLTIVNNTITKDQANKFYKYILSFYSDSNYFQYIKKFNNDSRNFNYDDFFNKFKHIF</sequence>
<keyword evidence="3" id="KW-0809">Transit peptide</keyword>
<comment type="similarity">
    <text evidence="2">Belongs to the ATP11 family.</text>
</comment>
<dbReference type="Proteomes" id="UP000069549">
    <property type="component" value="Chromosome 6"/>
</dbReference>
<dbReference type="OMA" id="RCEIKDE"/>
<reference evidence="5 10" key="1">
    <citation type="submission" date="2016-02" db="EMBL/GenBank/DDBJ databases">
        <authorList>
            <consortium name="Pathogen Informatics"/>
        </authorList>
    </citation>
    <scope>NUCLEOTIDE SEQUENCE [LARGE SCALE GENOMIC DNA]</scope>
    <source>
        <strain evidence="5 10">K173</strain>
        <strain evidence="6 14">NK65 ny</strain>
        <strain evidence="7 13">NK65e</strain>
        <strain evidence="9 11">SP11 Antwerpcl1</strain>
        <strain evidence="8 12">SP11 RLL</strain>
    </source>
</reference>
<organism evidence="5 10">
    <name type="scientific">Plasmodium berghei</name>
    <dbReference type="NCBI Taxonomy" id="5821"/>
    <lineage>
        <taxon>Eukaryota</taxon>
        <taxon>Sar</taxon>
        <taxon>Alveolata</taxon>
        <taxon>Apicomplexa</taxon>
        <taxon>Aconoidasida</taxon>
        <taxon>Haemosporida</taxon>
        <taxon>Plasmodiidae</taxon>
        <taxon>Plasmodium</taxon>
        <taxon>Plasmodium (Vinckeia)</taxon>
    </lineage>
</organism>
<evidence type="ECO:0000313" key="14">
    <source>
        <dbReference type="Proteomes" id="UP000516480"/>
    </source>
</evidence>
<dbReference type="Proteomes" id="UP000516480">
    <property type="component" value="Chromosome 6"/>
</dbReference>
<dbReference type="EMBL" id="LT608254">
    <property type="protein sequence ID" value="SCO59693.1"/>
    <property type="molecule type" value="Genomic_DNA"/>
</dbReference>
<evidence type="ECO:0000313" key="11">
    <source>
        <dbReference type="Proteomes" id="UP000219860"/>
    </source>
</evidence>
<evidence type="ECO:0000313" key="13">
    <source>
        <dbReference type="Proteomes" id="UP000220214"/>
    </source>
</evidence>
<dbReference type="VEuPathDB" id="PlasmoDB:PBANKA_0608200"/>
<accession>A0A122I0F2</accession>
<comment type="subcellular location">
    <subcellularLocation>
        <location evidence="1">Mitochondrion</location>
    </subcellularLocation>
</comment>
<dbReference type="EMBL" id="LT614632">
    <property type="protein sequence ID" value="SCN23413.1"/>
    <property type="molecule type" value="Genomic_DNA"/>
</dbReference>
<evidence type="ECO:0000313" key="10">
    <source>
        <dbReference type="Proteomes" id="UP000069549"/>
    </source>
</evidence>
<dbReference type="OrthoDB" id="16535at2759"/>
<dbReference type="EMBL" id="LT608142">
    <property type="protein sequence ID" value="SCM19670.1"/>
    <property type="molecule type" value="Genomic_DNA"/>
</dbReference>
<evidence type="ECO:0000313" key="9">
    <source>
        <dbReference type="EMBL" id="SCO59693.1"/>
    </source>
</evidence>
<dbReference type="InterPro" id="IPR010591">
    <property type="entry name" value="ATP11"/>
</dbReference>
<evidence type="ECO:0000256" key="3">
    <source>
        <dbReference type="ARBA" id="ARBA00022946"/>
    </source>
</evidence>